<comment type="caution">
    <text evidence="2">The sequence shown here is derived from an EMBL/GenBank/DDBJ whole genome shotgun (WGS) entry which is preliminary data.</text>
</comment>
<evidence type="ECO:0000313" key="3">
    <source>
        <dbReference type="Proteomes" id="UP000092600"/>
    </source>
</evidence>
<organism evidence="2 3">
    <name type="scientific">Ananas comosus</name>
    <name type="common">Pineapple</name>
    <name type="synonym">Ananas ananas</name>
    <dbReference type="NCBI Taxonomy" id="4615"/>
    <lineage>
        <taxon>Eukaryota</taxon>
        <taxon>Viridiplantae</taxon>
        <taxon>Streptophyta</taxon>
        <taxon>Embryophyta</taxon>
        <taxon>Tracheophyta</taxon>
        <taxon>Spermatophyta</taxon>
        <taxon>Magnoliopsida</taxon>
        <taxon>Liliopsida</taxon>
        <taxon>Poales</taxon>
        <taxon>Bromeliaceae</taxon>
        <taxon>Bromelioideae</taxon>
        <taxon>Ananas</taxon>
    </lineage>
</organism>
<gene>
    <name evidence="2" type="ORF">ACMD2_08724</name>
</gene>
<dbReference type="EMBL" id="LSRQ01005221">
    <property type="protein sequence ID" value="OAY67891.1"/>
    <property type="molecule type" value="Genomic_DNA"/>
</dbReference>
<keyword evidence="1" id="KW-0472">Membrane</keyword>
<feature type="transmembrane region" description="Helical" evidence="1">
    <location>
        <begin position="195"/>
        <end position="217"/>
    </location>
</feature>
<dbReference type="PANTHER" id="PTHR34370:SF2">
    <property type="entry name" value="GAG-POL POLYPROTEIN_RETROTRANSPOSON"/>
    <property type="match status" value="1"/>
</dbReference>
<accession>A0A199UTC8</accession>
<dbReference type="STRING" id="4615.A0A199UTC8"/>
<evidence type="ECO:0000256" key="1">
    <source>
        <dbReference type="SAM" id="Phobius"/>
    </source>
</evidence>
<name>A0A199UTC8_ANACO</name>
<proteinExistence type="predicted"/>
<dbReference type="PANTHER" id="PTHR34370">
    <property type="entry name" value="OS04G0600100 PROTEIN"/>
    <property type="match status" value="1"/>
</dbReference>
<dbReference type="AlphaFoldDB" id="A0A199UTC8"/>
<feature type="transmembrane region" description="Helical" evidence="1">
    <location>
        <begin position="108"/>
        <end position="131"/>
    </location>
</feature>
<keyword evidence="1" id="KW-1133">Transmembrane helix</keyword>
<protein>
    <submittedName>
        <fullName evidence="2">Uncharacterized protein</fullName>
    </submittedName>
</protein>
<dbReference type="Proteomes" id="UP000092600">
    <property type="component" value="Unassembled WGS sequence"/>
</dbReference>
<reference evidence="2 3" key="1">
    <citation type="journal article" date="2016" name="DNA Res.">
        <title>The draft genome of MD-2 pineapple using hybrid error correction of long reads.</title>
        <authorList>
            <person name="Redwan R.M."/>
            <person name="Saidin A."/>
            <person name="Kumar S.V."/>
        </authorList>
    </citation>
    <scope>NUCLEOTIDE SEQUENCE [LARGE SCALE GENOMIC DNA]</scope>
    <source>
        <strain evidence="3">cv. MD2</strain>
        <tissue evidence="2">Leaf</tissue>
    </source>
</reference>
<sequence length="218" mass="23456">MSSAPVRCSARWISSPQLNNGASPPSFTSRVSPCGSARRRVSSLCSFVAPMCCSKNDHGEADAGHVGDTEVVSVDPTGSELCGGKQSIRSFSSKELLQKLKRYGTAGVLSYGLLNTVYYLSTFLLVWFYFAPAPGRMGYAAAVDRFLKLMAMVWAGSQVTKILRAGGALALAPFVDRGLSWFIVKFKFESETKAFAAIAGLCFVLALLLFLGLTLLWA</sequence>
<evidence type="ECO:0000313" key="2">
    <source>
        <dbReference type="EMBL" id="OAY67891.1"/>
    </source>
</evidence>
<keyword evidence="1" id="KW-0812">Transmembrane</keyword>